<accession>A0ABP5K536</accession>
<evidence type="ECO:0000313" key="7">
    <source>
        <dbReference type="EMBL" id="GAA2126717.1"/>
    </source>
</evidence>
<evidence type="ECO:0000256" key="4">
    <source>
        <dbReference type="ARBA" id="ARBA00038302"/>
    </source>
</evidence>
<name>A0ABP5K536_9ACTN</name>
<dbReference type="SUPFAM" id="SSF53383">
    <property type="entry name" value="PLP-dependent transferases"/>
    <property type="match status" value="1"/>
</dbReference>
<gene>
    <name evidence="7" type="ORF">GCM10009843_25420</name>
</gene>
<evidence type="ECO:0000256" key="2">
    <source>
        <dbReference type="ARBA" id="ARBA00022898"/>
    </source>
</evidence>
<evidence type="ECO:0000256" key="1">
    <source>
        <dbReference type="ARBA" id="ARBA00001933"/>
    </source>
</evidence>
<dbReference type="PANTHER" id="PTHR42735:SF6">
    <property type="entry name" value="SPHINGOSINE-1-PHOSPHATE LYASE 1"/>
    <property type="match status" value="1"/>
</dbReference>
<proteinExistence type="inferred from homology"/>
<dbReference type="Pfam" id="PF00282">
    <property type="entry name" value="Pyridoxal_deC"/>
    <property type="match status" value="1"/>
</dbReference>
<feature type="compositionally biased region" description="Polar residues" evidence="6">
    <location>
        <begin position="13"/>
        <end position="26"/>
    </location>
</feature>
<dbReference type="InterPro" id="IPR050477">
    <property type="entry name" value="GrpII_AminoAcid_Decarb"/>
</dbReference>
<comment type="caution">
    <text evidence="7">The sequence shown here is derived from an EMBL/GenBank/DDBJ whole genome shotgun (WGS) entry which is preliminary data.</text>
</comment>
<keyword evidence="3 5" id="KW-0456">Lyase</keyword>
<dbReference type="Gene3D" id="3.40.640.10">
    <property type="entry name" value="Type I PLP-dependent aspartate aminotransferase-like (Major domain)"/>
    <property type="match status" value="1"/>
</dbReference>
<dbReference type="Proteomes" id="UP001500575">
    <property type="component" value="Unassembled WGS sequence"/>
</dbReference>
<comment type="similarity">
    <text evidence="4">Belongs to the group II decarboxylase family. Sphingosine-1-phosphate lyase subfamily.</text>
</comment>
<reference evidence="8" key="1">
    <citation type="journal article" date="2019" name="Int. J. Syst. Evol. Microbiol.">
        <title>The Global Catalogue of Microorganisms (GCM) 10K type strain sequencing project: providing services to taxonomists for standard genome sequencing and annotation.</title>
        <authorList>
            <consortium name="The Broad Institute Genomics Platform"/>
            <consortium name="The Broad Institute Genome Sequencing Center for Infectious Disease"/>
            <person name="Wu L."/>
            <person name="Ma J."/>
        </authorList>
    </citation>
    <scope>NUCLEOTIDE SEQUENCE [LARGE SCALE GENOMIC DNA]</scope>
    <source>
        <strain evidence="8">JCM 16021</strain>
    </source>
</reference>
<dbReference type="InterPro" id="IPR015422">
    <property type="entry name" value="PyrdxlP-dep_Trfase_small"/>
</dbReference>
<keyword evidence="8" id="KW-1185">Reference proteome</keyword>
<protein>
    <submittedName>
        <fullName evidence="7">Pyridoxal-dependent decarboxylase</fullName>
    </submittedName>
</protein>
<dbReference type="PANTHER" id="PTHR42735">
    <property type="match status" value="1"/>
</dbReference>
<evidence type="ECO:0000313" key="8">
    <source>
        <dbReference type="Proteomes" id="UP001500575"/>
    </source>
</evidence>
<dbReference type="Gene3D" id="3.90.1150.10">
    <property type="entry name" value="Aspartate Aminotransferase, domain 1"/>
    <property type="match status" value="1"/>
</dbReference>
<sequence>MPEYACARLASVPNESGPNHSGTASSDHPYADRFPVNRRLPEQGRPRAEVLAELEQIATEEDRAWEGGKVSGTMYCGDHDHYAYLTEAFGRFAHVNALQRDICPSMTRFEGEIIAMTLDLMHGEAVTGTEPGGLVTTGGSGSILHAVLAYREQAYAAGNRSPNLVKPETAHVAFDKACHLLGVELRVVPVDPATTLVTAAAMADAIDEHTIALVGSAGNYPYGTIDPIASLGELALERGIGLHVDGCLGGFVLPFGEELGYDVPEFDFRVPGVTTISADTHKYGYALKGTSVLLFRDQALRAGQYFHQVSWSGGKYMSPSIEGSRSGGLLAATWASMVHLGRDGYRRYAADIFSTAEAMMKVVRAQEDLRIMGSPTFCFSFASDELDIYHVADHMRPKGWRFNGQQYPDAIHMAVTRPQTQPGVVEAFEADLVEAIAYARERSAAGVAAESGAIYGGVPGGLAGLTDDVTDFIEQIMDSMLDAQMSLPPQ</sequence>
<dbReference type="InterPro" id="IPR002129">
    <property type="entry name" value="PyrdxlP-dep_de-COase"/>
</dbReference>
<keyword evidence="2 5" id="KW-0663">Pyridoxal phosphate</keyword>
<evidence type="ECO:0000256" key="6">
    <source>
        <dbReference type="SAM" id="MobiDB-lite"/>
    </source>
</evidence>
<evidence type="ECO:0000256" key="5">
    <source>
        <dbReference type="RuleBase" id="RU000382"/>
    </source>
</evidence>
<comment type="cofactor">
    <cofactor evidence="1 5">
        <name>pyridoxal 5'-phosphate</name>
        <dbReference type="ChEBI" id="CHEBI:597326"/>
    </cofactor>
</comment>
<organism evidence="7 8">
    <name type="scientific">Nocardioides bigeumensis</name>
    <dbReference type="NCBI Taxonomy" id="433657"/>
    <lineage>
        <taxon>Bacteria</taxon>
        <taxon>Bacillati</taxon>
        <taxon>Actinomycetota</taxon>
        <taxon>Actinomycetes</taxon>
        <taxon>Propionibacteriales</taxon>
        <taxon>Nocardioidaceae</taxon>
        <taxon>Nocardioides</taxon>
    </lineage>
</organism>
<dbReference type="InterPro" id="IPR015424">
    <property type="entry name" value="PyrdxlP-dep_Trfase"/>
</dbReference>
<feature type="region of interest" description="Disordered" evidence="6">
    <location>
        <begin position="11"/>
        <end position="43"/>
    </location>
</feature>
<dbReference type="EMBL" id="BAAAQQ010000012">
    <property type="protein sequence ID" value="GAA2126717.1"/>
    <property type="molecule type" value="Genomic_DNA"/>
</dbReference>
<dbReference type="Gene3D" id="6.10.140.2150">
    <property type="match status" value="1"/>
</dbReference>
<dbReference type="InterPro" id="IPR015421">
    <property type="entry name" value="PyrdxlP-dep_Trfase_major"/>
</dbReference>
<evidence type="ECO:0000256" key="3">
    <source>
        <dbReference type="ARBA" id="ARBA00023239"/>
    </source>
</evidence>